<evidence type="ECO:0000313" key="1">
    <source>
        <dbReference type="EMBL" id="XBH14758.1"/>
    </source>
</evidence>
<gene>
    <name evidence="1" type="ORF">P8936_06270</name>
</gene>
<dbReference type="EMBL" id="CP121195">
    <property type="protein sequence ID" value="XBH14758.1"/>
    <property type="molecule type" value="Genomic_DNA"/>
</dbReference>
<proteinExistence type="predicted"/>
<protein>
    <submittedName>
        <fullName evidence="1">Uncharacterized protein</fullName>
    </submittedName>
</protein>
<sequence>MREGENMPLPLRKSFFVKPARGRPGKNAFCTNLDSAETFAWLTEHKQQIARINYSPLAWYVQAEVRRWWVYYWELCVDWWKDNPDWYPEFPWFRRVNRFGDLPPEDGKVYLTRGFKMLRENPLVTPSSIEGHGLHLEEIGDLSWFFRSAHQRHIGEMPDIQYLYEHERFPGIEYTYLKIANDIPIDDLGKAVAVFQHRHTPSKWKEDFEMYQTYQVPALIDLRIAELLSGLECSPSVKAQLIWGKLTDNKRTKSVQSRHRAKAYFSARDLQTTATEQAKNFLSEKSAWGIERRSQATRELLTLWQRGEHSRFSLTTDEARKLYLQFEAPSSVGVHGTEYALPPGYDWD</sequence>
<dbReference type="AlphaFoldDB" id="A0AAU7DC99"/>
<accession>A0AAU7DC99</accession>
<reference evidence="1" key="1">
    <citation type="submission" date="2023-03" db="EMBL/GenBank/DDBJ databases">
        <title>Edaphobacter sp.</title>
        <authorList>
            <person name="Huber K.J."/>
            <person name="Papendorf J."/>
            <person name="Pilke C."/>
            <person name="Bunk B."/>
            <person name="Sproeer C."/>
            <person name="Pester M."/>
        </authorList>
    </citation>
    <scope>NUCLEOTIDE SEQUENCE</scope>
    <source>
        <strain evidence="1">DSM 109920</strain>
    </source>
</reference>
<name>A0AAU7DC99_9BACT</name>
<dbReference type="RefSeq" id="WP_348270030.1">
    <property type="nucleotide sequence ID" value="NZ_CP121195.1"/>
</dbReference>
<organism evidence="1">
    <name type="scientific">Edaphobacter paludis</name>
    <dbReference type="NCBI Taxonomy" id="3035702"/>
    <lineage>
        <taxon>Bacteria</taxon>
        <taxon>Pseudomonadati</taxon>
        <taxon>Acidobacteriota</taxon>
        <taxon>Terriglobia</taxon>
        <taxon>Terriglobales</taxon>
        <taxon>Acidobacteriaceae</taxon>
        <taxon>Edaphobacter</taxon>
    </lineage>
</organism>